<reference evidence="3 4" key="1">
    <citation type="submission" date="2021-08" db="EMBL/GenBank/DDBJ databases">
        <title>Streptomyces sp. PTM05 isolated from lichen.</title>
        <authorList>
            <person name="Somphong A."/>
            <person name="Phongsopitanun W."/>
            <person name="Tanasupawat S."/>
        </authorList>
    </citation>
    <scope>NUCLEOTIDE SEQUENCE [LARGE SCALE GENOMIC DNA]</scope>
    <source>
        <strain evidence="3 4">Ptm05</strain>
    </source>
</reference>
<evidence type="ECO:0000256" key="2">
    <source>
        <dbReference type="SAM" id="SignalP"/>
    </source>
</evidence>
<feature type="region of interest" description="Disordered" evidence="1">
    <location>
        <begin position="107"/>
        <end position="130"/>
    </location>
</feature>
<keyword evidence="4" id="KW-1185">Reference proteome</keyword>
<proteinExistence type="predicted"/>
<evidence type="ECO:0000313" key="3">
    <source>
        <dbReference type="EMBL" id="MBY8887963.1"/>
    </source>
</evidence>
<gene>
    <name evidence="3" type="ORF">K7472_24435</name>
</gene>
<feature type="signal peptide" evidence="2">
    <location>
        <begin position="1"/>
        <end position="22"/>
    </location>
</feature>
<protein>
    <recommendedName>
        <fullName evidence="5">Secreted protein</fullName>
    </recommendedName>
</protein>
<dbReference type="EMBL" id="JAINVZ010000020">
    <property type="protein sequence ID" value="MBY8887963.1"/>
    <property type="molecule type" value="Genomic_DNA"/>
</dbReference>
<keyword evidence="2" id="KW-0732">Signal</keyword>
<feature type="chain" id="PRO_5045993966" description="Secreted protein" evidence="2">
    <location>
        <begin position="23"/>
        <end position="130"/>
    </location>
</feature>
<dbReference type="PROSITE" id="PS51257">
    <property type="entry name" value="PROKAR_LIPOPROTEIN"/>
    <property type="match status" value="1"/>
</dbReference>
<name>A0ABS7QXN7_9ACTN</name>
<evidence type="ECO:0000256" key="1">
    <source>
        <dbReference type="SAM" id="MobiDB-lite"/>
    </source>
</evidence>
<evidence type="ECO:0008006" key="5">
    <source>
        <dbReference type="Google" id="ProtNLM"/>
    </source>
</evidence>
<evidence type="ECO:0000313" key="4">
    <source>
        <dbReference type="Proteomes" id="UP001198565"/>
    </source>
</evidence>
<comment type="caution">
    <text evidence="3">The sequence shown here is derived from an EMBL/GenBank/DDBJ whole genome shotgun (WGS) entry which is preliminary data.</text>
</comment>
<sequence>MTVRAPALAATAAAALALPLLAACSGSSSSTQDCPTVAHTVQTQVAKLDAAVKKSASDPRDAATVLRQIQTNLDDIAGHTGDSGTAASKALGDLSLAVSNVKNELDKGQPVDIAPVDRGASELTTACPKK</sequence>
<accession>A0ABS7QXN7</accession>
<dbReference type="Proteomes" id="UP001198565">
    <property type="component" value="Unassembled WGS sequence"/>
</dbReference>
<organism evidence="3 4">
    <name type="scientific">Streptantibioticus parmotrematis</name>
    <dbReference type="NCBI Taxonomy" id="2873249"/>
    <lineage>
        <taxon>Bacteria</taxon>
        <taxon>Bacillati</taxon>
        <taxon>Actinomycetota</taxon>
        <taxon>Actinomycetes</taxon>
        <taxon>Kitasatosporales</taxon>
        <taxon>Streptomycetaceae</taxon>
        <taxon>Streptantibioticus</taxon>
    </lineage>
</organism>